<sequence>MGLAIRIQAGAGRQNNCEKELETKREFQAKQTSAILKTVQTPFVGPT</sequence>
<comment type="caution">
    <text evidence="1">The sequence shown here is derived from an EMBL/GenBank/DDBJ whole genome shotgun (WGS) entry which is preliminary data.</text>
</comment>
<accession>A0A5C5X3N3</accession>
<protein>
    <submittedName>
        <fullName evidence="1">Uncharacterized protein</fullName>
    </submittedName>
</protein>
<proteinExistence type="predicted"/>
<organism evidence="1 2">
    <name type="scientific">Thalassoglobus neptunius</name>
    <dbReference type="NCBI Taxonomy" id="1938619"/>
    <lineage>
        <taxon>Bacteria</taxon>
        <taxon>Pseudomonadati</taxon>
        <taxon>Planctomycetota</taxon>
        <taxon>Planctomycetia</taxon>
        <taxon>Planctomycetales</taxon>
        <taxon>Planctomycetaceae</taxon>
        <taxon>Thalassoglobus</taxon>
    </lineage>
</organism>
<reference evidence="1 2" key="1">
    <citation type="submission" date="2019-02" db="EMBL/GenBank/DDBJ databases">
        <title>Deep-cultivation of Planctomycetes and their phenomic and genomic characterization uncovers novel biology.</title>
        <authorList>
            <person name="Wiegand S."/>
            <person name="Jogler M."/>
            <person name="Boedeker C."/>
            <person name="Pinto D."/>
            <person name="Vollmers J."/>
            <person name="Rivas-Marin E."/>
            <person name="Kohn T."/>
            <person name="Peeters S.H."/>
            <person name="Heuer A."/>
            <person name="Rast P."/>
            <person name="Oberbeckmann S."/>
            <person name="Bunk B."/>
            <person name="Jeske O."/>
            <person name="Meyerdierks A."/>
            <person name="Storesund J.E."/>
            <person name="Kallscheuer N."/>
            <person name="Luecker S."/>
            <person name="Lage O.M."/>
            <person name="Pohl T."/>
            <person name="Merkel B.J."/>
            <person name="Hornburger P."/>
            <person name="Mueller R.-W."/>
            <person name="Bruemmer F."/>
            <person name="Labrenz M."/>
            <person name="Spormann A.M."/>
            <person name="Op Den Camp H."/>
            <person name="Overmann J."/>
            <person name="Amann R."/>
            <person name="Jetten M.S.M."/>
            <person name="Mascher T."/>
            <person name="Medema M.H."/>
            <person name="Devos D.P."/>
            <person name="Kaster A.-K."/>
            <person name="Ovreas L."/>
            <person name="Rohde M."/>
            <person name="Galperin M.Y."/>
            <person name="Jogler C."/>
        </authorList>
    </citation>
    <scope>NUCLEOTIDE SEQUENCE [LARGE SCALE GENOMIC DNA]</scope>
    <source>
        <strain evidence="1 2">KOR42</strain>
    </source>
</reference>
<name>A0A5C5X3N3_9PLAN</name>
<keyword evidence="2" id="KW-1185">Reference proteome</keyword>
<dbReference type="EMBL" id="SIHI01000001">
    <property type="protein sequence ID" value="TWT57566.1"/>
    <property type="molecule type" value="Genomic_DNA"/>
</dbReference>
<dbReference type="Proteomes" id="UP000317243">
    <property type="component" value="Unassembled WGS sequence"/>
</dbReference>
<evidence type="ECO:0000313" key="2">
    <source>
        <dbReference type="Proteomes" id="UP000317243"/>
    </source>
</evidence>
<dbReference type="AlphaFoldDB" id="A0A5C5X3N3"/>
<gene>
    <name evidence="1" type="ORF">KOR42_09280</name>
</gene>
<evidence type="ECO:0000313" key="1">
    <source>
        <dbReference type="EMBL" id="TWT57566.1"/>
    </source>
</evidence>